<dbReference type="Proteomes" id="UP000182427">
    <property type="component" value="Chromosome I"/>
</dbReference>
<protein>
    <submittedName>
        <fullName evidence="6">Two component transcriptional regulator, LuxR family</fullName>
    </submittedName>
</protein>
<dbReference type="Pfam" id="PF00072">
    <property type="entry name" value="Response_reg"/>
    <property type="match status" value="1"/>
</dbReference>
<keyword evidence="1 3" id="KW-0597">Phosphoprotein</keyword>
<dbReference type="Gene3D" id="3.40.50.2300">
    <property type="match status" value="1"/>
</dbReference>
<evidence type="ECO:0000313" key="6">
    <source>
        <dbReference type="EMBL" id="SDF76144.1"/>
    </source>
</evidence>
<dbReference type="GO" id="GO:0003677">
    <property type="term" value="F:DNA binding"/>
    <property type="evidence" value="ECO:0007669"/>
    <property type="project" value="UniProtKB-KW"/>
</dbReference>
<dbReference type="SUPFAM" id="SSF52172">
    <property type="entry name" value="CheY-like"/>
    <property type="match status" value="1"/>
</dbReference>
<dbReference type="PROSITE" id="PS50043">
    <property type="entry name" value="HTH_LUXR_2"/>
    <property type="match status" value="1"/>
</dbReference>
<dbReference type="RefSeq" id="WP_083346050.1">
    <property type="nucleotide sequence ID" value="NZ_LT629690.1"/>
</dbReference>
<dbReference type="CDD" id="cd17535">
    <property type="entry name" value="REC_NarL-like"/>
    <property type="match status" value="1"/>
</dbReference>
<dbReference type="InterPro" id="IPR039420">
    <property type="entry name" value="WalR-like"/>
</dbReference>
<dbReference type="Pfam" id="PF00196">
    <property type="entry name" value="GerE"/>
    <property type="match status" value="1"/>
</dbReference>
<feature type="domain" description="Response regulatory" evidence="5">
    <location>
        <begin position="9"/>
        <end position="130"/>
    </location>
</feature>
<accession>A0A1G7NQ25</accession>
<dbReference type="InterPro" id="IPR016032">
    <property type="entry name" value="Sig_transdc_resp-reg_C-effctor"/>
</dbReference>
<dbReference type="PRINTS" id="PR00038">
    <property type="entry name" value="HTHLUXR"/>
</dbReference>
<sequence length="222" mass="24196">MNPISRVVRIVLIDDHVLFREGLRSVLEGNDAFSIVGTASTLPDALELCAKGPSFDLALIDYQLHTDDNTANGLEVLRTLRASRPEANAIVLTGGLPTDTLLEILKQHRAGVFLKTEPVSELLIAIEKTLRGEVAISAKAAEALLQATELGNTAAAPASFSERDLLVLRLITEGLANKEIAIHLNTSESNVKAILQRLFEKTGVRSRSQLVRYVFEFNLELS</sequence>
<evidence type="ECO:0000313" key="7">
    <source>
        <dbReference type="Proteomes" id="UP000182427"/>
    </source>
</evidence>
<gene>
    <name evidence="6" type="ORF">SAMN05444167_3226</name>
</gene>
<dbReference type="InterPro" id="IPR011006">
    <property type="entry name" value="CheY-like_superfamily"/>
</dbReference>
<dbReference type="CDD" id="cd06170">
    <property type="entry name" value="LuxR_C_like"/>
    <property type="match status" value="1"/>
</dbReference>
<organism evidence="6 7">
    <name type="scientific">Terriglobus roseus</name>
    <dbReference type="NCBI Taxonomy" id="392734"/>
    <lineage>
        <taxon>Bacteria</taxon>
        <taxon>Pseudomonadati</taxon>
        <taxon>Acidobacteriota</taxon>
        <taxon>Terriglobia</taxon>
        <taxon>Terriglobales</taxon>
        <taxon>Acidobacteriaceae</taxon>
        <taxon>Terriglobus</taxon>
    </lineage>
</organism>
<dbReference type="SMART" id="SM00448">
    <property type="entry name" value="REC"/>
    <property type="match status" value="1"/>
</dbReference>
<reference evidence="6 7" key="1">
    <citation type="submission" date="2016-10" db="EMBL/GenBank/DDBJ databases">
        <authorList>
            <person name="de Groot N.N."/>
        </authorList>
    </citation>
    <scope>NUCLEOTIDE SEQUENCE [LARGE SCALE GENOMIC DNA]</scope>
    <source>
        <strain evidence="6 7">GAS232</strain>
    </source>
</reference>
<evidence type="ECO:0000256" key="1">
    <source>
        <dbReference type="ARBA" id="ARBA00022553"/>
    </source>
</evidence>
<dbReference type="AlphaFoldDB" id="A0A1G7NQ25"/>
<dbReference type="SUPFAM" id="SSF46894">
    <property type="entry name" value="C-terminal effector domain of the bipartite response regulators"/>
    <property type="match status" value="1"/>
</dbReference>
<feature type="domain" description="HTH luxR-type" evidence="4">
    <location>
        <begin position="153"/>
        <end position="218"/>
    </location>
</feature>
<evidence type="ECO:0000259" key="5">
    <source>
        <dbReference type="PROSITE" id="PS50110"/>
    </source>
</evidence>
<dbReference type="PROSITE" id="PS50110">
    <property type="entry name" value="RESPONSE_REGULATORY"/>
    <property type="match status" value="1"/>
</dbReference>
<dbReference type="InterPro" id="IPR001789">
    <property type="entry name" value="Sig_transdc_resp-reg_receiver"/>
</dbReference>
<evidence type="ECO:0000259" key="4">
    <source>
        <dbReference type="PROSITE" id="PS50043"/>
    </source>
</evidence>
<dbReference type="EMBL" id="LT629690">
    <property type="protein sequence ID" value="SDF76144.1"/>
    <property type="molecule type" value="Genomic_DNA"/>
</dbReference>
<name>A0A1G7NQ25_9BACT</name>
<dbReference type="GO" id="GO:0000160">
    <property type="term" value="P:phosphorelay signal transduction system"/>
    <property type="evidence" value="ECO:0007669"/>
    <property type="project" value="InterPro"/>
</dbReference>
<dbReference type="InterPro" id="IPR058245">
    <property type="entry name" value="NreC/VraR/RcsB-like_REC"/>
</dbReference>
<dbReference type="OrthoDB" id="9796655at2"/>
<keyword evidence="2" id="KW-0238">DNA-binding</keyword>
<keyword evidence="7" id="KW-1185">Reference proteome</keyword>
<feature type="modified residue" description="4-aspartylphosphate" evidence="3">
    <location>
        <position position="61"/>
    </location>
</feature>
<evidence type="ECO:0000256" key="3">
    <source>
        <dbReference type="PROSITE-ProRule" id="PRU00169"/>
    </source>
</evidence>
<dbReference type="InterPro" id="IPR000792">
    <property type="entry name" value="Tscrpt_reg_LuxR_C"/>
</dbReference>
<proteinExistence type="predicted"/>
<dbReference type="PANTHER" id="PTHR43214:SF43">
    <property type="entry name" value="TWO-COMPONENT RESPONSE REGULATOR"/>
    <property type="match status" value="1"/>
</dbReference>
<evidence type="ECO:0000256" key="2">
    <source>
        <dbReference type="ARBA" id="ARBA00023125"/>
    </source>
</evidence>
<dbReference type="SMART" id="SM00421">
    <property type="entry name" value="HTH_LUXR"/>
    <property type="match status" value="1"/>
</dbReference>
<dbReference type="PANTHER" id="PTHR43214">
    <property type="entry name" value="TWO-COMPONENT RESPONSE REGULATOR"/>
    <property type="match status" value="1"/>
</dbReference>
<dbReference type="GO" id="GO:0006355">
    <property type="term" value="P:regulation of DNA-templated transcription"/>
    <property type="evidence" value="ECO:0007669"/>
    <property type="project" value="InterPro"/>
</dbReference>